<proteinExistence type="predicted"/>
<evidence type="ECO:0000256" key="1">
    <source>
        <dbReference type="SAM" id="MobiDB-lite"/>
    </source>
</evidence>
<keyword evidence="2" id="KW-0472">Membrane</keyword>
<name>A0A6F8YXJ6_9ACTN</name>
<evidence type="ECO:0000313" key="3">
    <source>
        <dbReference type="EMBL" id="BCB90774.1"/>
    </source>
</evidence>
<dbReference type="EMBL" id="AP022871">
    <property type="protein sequence ID" value="BCB90774.1"/>
    <property type="molecule type" value="Genomic_DNA"/>
</dbReference>
<evidence type="ECO:0000313" key="4">
    <source>
        <dbReference type="Proteomes" id="UP000503011"/>
    </source>
</evidence>
<keyword evidence="2" id="KW-0812">Transmembrane</keyword>
<reference evidence="3 4" key="2">
    <citation type="submission" date="2020-03" db="EMBL/GenBank/DDBJ databases">
        <authorList>
            <person name="Ichikawa N."/>
            <person name="Kimura A."/>
            <person name="Kitahashi Y."/>
            <person name="Uohara A."/>
        </authorList>
    </citation>
    <scope>NUCLEOTIDE SEQUENCE [LARGE SCALE GENOMIC DNA]</scope>
    <source>
        <strain evidence="3 4">NBRC 105367</strain>
    </source>
</reference>
<keyword evidence="2" id="KW-1133">Transmembrane helix</keyword>
<feature type="transmembrane region" description="Helical" evidence="2">
    <location>
        <begin position="94"/>
        <end position="114"/>
    </location>
</feature>
<feature type="region of interest" description="Disordered" evidence="1">
    <location>
        <begin position="1"/>
        <end position="23"/>
    </location>
</feature>
<accession>A0A6F8YXJ6</accession>
<sequence length="175" mass="19184">MPDAVWPTAFPRPTSSRNGFGRELKGFTRPDGSGGRFATCWVVAFGLPVVPLSRCYLSQERAFSTPPRGFRLRAATRYRIEGESRVRVAEVARTYAFCWLLVPAVVLAPLLVLLERVDGDDRSNASKAALVAAFLAVLVGSILVLTALLAAYRARWAPVRTVVWVDPPAGGRRTR</sequence>
<keyword evidence="4" id="KW-1185">Reference proteome</keyword>
<protein>
    <submittedName>
        <fullName evidence="3">Uncharacterized protein</fullName>
    </submittedName>
</protein>
<reference evidence="3 4" key="1">
    <citation type="submission" date="2020-03" db="EMBL/GenBank/DDBJ databases">
        <title>Whole genome shotgun sequence of Phytohabitans suffuscus NBRC 105367.</title>
        <authorList>
            <person name="Komaki H."/>
            <person name="Tamura T."/>
        </authorList>
    </citation>
    <scope>NUCLEOTIDE SEQUENCE [LARGE SCALE GENOMIC DNA]</scope>
    <source>
        <strain evidence="3 4">NBRC 105367</strain>
    </source>
</reference>
<feature type="transmembrane region" description="Helical" evidence="2">
    <location>
        <begin position="129"/>
        <end position="152"/>
    </location>
</feature>
<organism evidence="3 4">
    <name type="scientific">Phytohabitans suffuscus</name>
    <dbReference type="NCBI Taxonomy" id="624315"/>
    <lineage>
        <taxon>Bacteria</taxon>
        <taxon>Bacillati</taxon>
        <taxon>Actinomycetota</taxon>
        <taxon>Actinomycetes</taxon>
        <taxon>Micromonosporales</taxon>
        <taxon>Micromonosporaceae</taxon>
    </lineage>
</organism>
<evidence type="ECO:0000256" key="2">
    <source>
        <dbReference type="SAM" id="Phobius"/>
    </source>
</evidence>
<dbReference type="AlphaFoldDB" id="A0A6F8YXJ6"/>
<dbReference type="KEGG" id="psuu:Psuf_080870"/>
<dbReference type="RefSeq" id="WP_173163195.1">
    <property type="nucleotide sequence ID" value="NZ_AP022871.1"/>
</dbReference>
<gene>
    <name evidence="3" type="ORF">Psuf_080870</name>
</gene>
<dbReference type="Proteomes" id="UP000503011">
    <property type="component" value="Chromosome"/>
</dbReference>